<feature type="region of interest" description="Disordered" evidence="1">
    <location>
        <begin position="160"/>
        <end position="180"/>
    </location>
</feature>
<name>A0A0G3IHP3_9BURK</name>
<dbReference type="PATRIC" id="fig|573737.6.peg.5545"/>
<dbReference type="EMBL" id="CP011518">
    <property type="protein sequence ID" value="AKK24705.1"/>
    <property type="molecule type" value="Genomic_DNA"/>
</dbReference>
<evidence type="ECO:0000256" key="1">
    <source>
        <dbReference type="SAM" id="MobiDB-lite"/>
    </source>
</evidence>
<accession>A0A0G3IHP3</accession>
<keyword evidence="3" id="KW-1185">Reference proteome</keyword>
<geneLocation type="plasmid" evidence="2 3">
    <name>pPO70-1</name>
</geneLocation>
<reference evidence="2" key="1">
    <citation type="submission" date="2016-06" db="EMBL/GenBank/DDBJ databases">
        <title>Pandoraea oxalativorans DSM 23570 Genome Sequencing.</title>
        <authorList>
            <person name="Ee R."/>
            <person name="Lim Y.-L."/>
            <person name="Yong D."/>
            <person name="Yin W.-F."/>
            <person name="Chan K.-G."/>
        </authorList>
    </citation>
    <scope>NUCLEOTIDE SEQUENCE</scope>
    <source>
        <strain evidence="2">DSM 23570</strain>
        <plasmid evidence="2">pPO70-1</plasmid>
    </source>
</reference>
<dbReference type="AlphaFoldDB" id="A0A0G3IHP3"/>
<dbReference type="Proteomes" id="UP000035050">
    <property type="component" value="Plasmid pPO70-1"/>
</dbReference>
<organism evidence="2 3">
    <name type="scientific">Pandoraea oxalativorans</name>
    <dbReference type="NCBI Taxonomy" id="573737"/>
    <lineage>
        <taxon>Bacteria</taxon>
        <taxon>Pseudomonadati</taxon>
        <taxon>Pseudomonadota</taxon>
        <taxon>Betaproteobacteria</taxon>
        <taxon>Burkholderiales</taxon>
        <taxon>Burkholderiaceae</taxon>
        <taxon>Pandoraea</taxon>
    </lineage>
</organism>
<proteinExistence type="predicted"/>
<keyword evidence="2" id="KW-0614">Plasmid</keyword>
<protein>
    <submittedName>
        <fullName evidence="2">Uncharacterized protein</fullName>
    </submittedName>
</protein>
<evidence type="ECO:0000313" key="2">
    <source>
        <dbReference type="EMBL" id="AKK24705.1"/>
    </source>
</evidence>
<evidence type="ECO:0000313" key="3">
    <source>
        <dbReference type="Proteomes" id="UP000035050"/>
    </source>
</evidence>
<sequence length="180" mass="20745">MTMSLGRRANEQGPRFTRRFRRLADLHEQLGEVIFQRSAVRYPHFRVDRYRKISVLELEGGGKGSQRPQRLVRFRLPVGDDRQLAQYLMHAGSQLFTQRFILRCLNHRSDMTPVCHKFLDRIEPHGFATPRKLKNICERPGLPSSTRSMAMRASSMMVVRPASSGADCRPPVRKGSEQDP</sequence>
<dbReference type="KEGG" id="pox:MB84_28205"/>
<gene>
    <name evidence="2" type="ORF">MB84_28205</name>
</gene>